<dbReference type="Pfam" id="PF26467">
    <property type="entry name" value="DUF8143"/>
    <property type="match status" value="1"/>
</dbReference>
<dbReference type="OrthoDB" id="170770at2157"/>
<sequence>MAGGILILFVLCVSLACTLGLYLLLESETSNPTVVDRADAERDAKARGGTREHAASSSSARPAERREDDSDSRAKSEGSYWDER</sequence>
<keyword evidence="3" id="KW-1185">Reference proteome</keyword>
<proteinExistence type="predicted"/>
<feature type="compositionally biased region" description="Basic and acidic residues" evidence="1">
    <location>
        <begin position="62"/>
        <end position="84"/>
    </location>
</feature>
<feature type="compositionally biased region" description="Basic and acidic residues" evidence="1">
    <location>
        <begin position="36"/>
        <end position="54"/>
    </location>
</feature>
<dbReference type="AlphaFoldDB" id="A0A202E9X5"/>
<feature type="region of interest" description="Disordered" evidence="1">
    <location>
        <begin position="31"/>
        <end position="84"/>
    </location>
</feature>
<reference evidence="2 3" key="1">
    <citation type="submission" date="2017-02" db="EMBL/GenBank/DDBJ databases">
        <title>Natronthermophilus aegyptiacus gen. nov.,sp. nov., an aerobic, extremely halophilic alkalithermophilic archaeon isolated from the athalassohaline Wadi An Natrun, Egypt.</title>
        <authorList>
            <person name="Zhao B."/>
        </authorList>
    </citation>
    <scope>NUCLEOTIDE SEQUENCE [LARGE SCALE GENOMIC DNA]</scope>
    <source>
        <strain evidence="2 3">CGMCC 1.3597</strain>
    </source>
</reference>
<accession>A0A202E9X5</accession>
<evidence type="ECO:0000313" key="3">
    <source>
        <dbReference type="Proteomes" id="UP000196084"/>
    </source>
</evidence>
<comment type="caution">
    <text evidence="2">The sequence shown here is derived from an EMBL/GenBank/DDBJ whole genome shotgun (WGS) entry which is preliminary data.</text>
</comment>
<name>A0A202E9X5_9EURY</name>
<organism evidence="2 3">
    <name type="scientific">Natronolimnobius baerhuensis</name>
    <dbReference type="NCBI Taxonomy" id="253108"/>
    <lineage>
        <taxon>Archaea</taxon>
        <taxon>Methanobacteriati</taxon>
        <taxon>Methanobacteriota</taxon>
        <taxon>Stenosarchaea group</taxon>
        <taxon>Halobacteria</taxon>
        <taxon>Halobacteriales</taxon>
        <taxon>Natrialbaceae</taxon>
        <taxon>Natronolimnobius</taxon>
    </lineage>
</organism>
<dbReference type="RefSeq" id="WP_054862641.1">
    <property type="nucleotide sequence ID" value="NZ_MWPH01000002.1"/>
</dbReference>
<evidence type="ECO:0000313" key="2">
    <source>
        <dbReference type="EMBL" id="OVE85055.1"/>
    </source>
</evidence>
<dbReference type="InterPro" id="IPR058456">
    <property type="entry name" value="DUF8143"/>
</dbReference>
<gene>
    <name evidence="2" type="ORF">B2G88_11940</name>
</gene>
<dbReference type="Proteomes" id="UP000196084">
    <property type="component" value="Unassembled WGS sequence"/>
</dbReference>
<protein>
    <submittedName>
        <fullName evidence="2">Uncharacterized protein</fullName>
    </submittedName>
</protein>
<evidence type="ECO:0000256" key="1">
    <source>
        <dbReference type="SAM" id="MobiDB-lite"/>
    </source>
</evidence>
<dbReference type="EMBL" id="MWPH01000002">
    <property type="protein sequence ID" value="OVE85055.1"/>
    <property type="molecule type" value="Genomic_DNA"/>
</dbReference>